<evidence type="ECO:0000259" key="3">
    <source>
        <dbReference type="PROSITE" id="PS50887"/>
    </source>
</evidence>
<evidence type="ECO:0000313" key="4">
    <source>
        <dbReference type="EMBL" id="MST68979.1"/>
    </source>
</evidence>
<dbReference type="SUPFAM" id="SSF55073">
    <property type="entry name" value="Nucleotide cyclase"/>
    <property type="match status" value="2"/>
</dbReference>
<feature type="transmembrane region" description="Helical" evidence="1">
    <location>
        <begin position="177"/>
        <end position="194"/>
    </location>
</feature>
<protein>
    <submittedName>
        <fullName evidence="4">EAL domain-containing protein</fullName>
    </submittedName>
</protein>
<comment type="caution">
    <text evidence="4">The sequence shown here is derived from an EMBL/GenBank/DDBJ whole genome shotgun (WGS) entry which is preliminary data.</text>
</comment>
<feature type="transmembrane region" description="Helical" evidence="1">
    <location>
        <begin position="63"/>
        <end position="83"/>
    </location>
</feature>
<dbReference type="InterPro" id="IPR043128">
    <property type="entry name" value="Rev_trsase/Diguanyl_cyclase"/>
</dbReference>
<accession>A0A6A8M9W6</accession>
<dbReference type="PROSITE" id="PS50887">
    <property type="entry name" value="GGDEF"/>
    <property type="match status" value="2"/>
</dbReference>
<sequence>MESENENDLGISGEDKDSLSHVMLQKIGRLLLFNNYRGNEQFTKNPELLKAAARNNCTSGIGVFYLVLLIGVLGTIGEFLPFVTPEVFPQINGTLVYIMMIVLNAGFILIFQDMNKKVDLMDPVRVLNVAYICFSVDALLAGLTIFSTQQGSSTFFELTLIMTILCYLPFYRKARGWFIPFISLVVPVLTVNITDSDIPAAWQDQFDIVIFYILCEIYIYIKRNWFITSVRLQLDLKEANRKLAVKSRTDGLTGLMNRTALEEDKVFFLHHHLCIAMIDFDSFKKANDTLGHTYGDKILKDFSTLLQKQEYFKKCFCYRYGGDEFIIIAKEADLSEFAKEITDFQNLFNSSAEELPVAVSIGYSYGIVSTAYQFECCIRTADSQLYESKYDGYGRPCGKPFTSDTVKTEEKTLSGDYDYEMKDMATGLLNRKGFYKCVSKELKNNTNWTIVFLDIDRFQDLNKRFGYKTGNTVIRKVSSALSSSFQDAVITHTNSDHFAMMIPSTDRENILRRISKAQQLFSTMVPHWHLVVRAGVKFNDVEEDPLSIRTAIDMAKYACDSLRHQSNFLIKIYDNDLEQQRIYESYVINNLDDALRKGHIQPYYQKVVNASDGSVAGYEALSRWITEDGSIISPARFIPVLESNNDIYKVDFYILRQVCSAFSKMPEEFKNSHFVSVNFSRIDFDVVDMVKSLSSTVEEYDIPKGSIIFEITESAMADSTKIRKSVTHLRAMGYHVWLDDFGSGNSSMNLLKDYQVDGTKLDMGFIKDLDSNPKARIIINELIRLSHALDMEVIMEGVETEEQNQFIRDCGAEFIQGFYYGKPLPLEKTLNPELFQ</sequence>
<dbReference type="PANTHER" id="PTHR33121">
    <property type="entry name" value="CYCLIC DI-GMP PHOSPHODIESTERASE PDEF"/>
    <property type="match status" value="1"/>
</dbReference>
<dbReference type="InterPro" id="IPR050706">
    <property type="entry name" value="Cyclic-di-GMP_PDE-like"/>
</dbReference>
<feature type="domain" description="GGDEF" evidence="3">
    <location>
        <begin position="271"/>
        <end position="403"/>
    </location>
</feature>
<feature type="domain" description="GGDEF" evidence="3">
    <location>
        <begin position="446"/>
        <end position="575"/>
    </location>
</feature>
<dbReference type="SMART" id="SM00267">
    <property type="entry name" value="GGDEF"/>
    <property type="match status" value="2"/>
</dbReference>
<keyword evidence="1" id="KW-0812">Transmembrane</keyword>
<dbReference type="EMBL" id="VUNB01000004">
    <property type="protein sequence ID" value="MST68979.1"/>
    <property type="molecule type" value="Genomic_DNA"/>
</dbReference>
<dbReference type="AlphaFoldDB" id="A0A6A8M9W6"/>
<feature type="transmembrane region" description="Helical" evidence="1">
    <location>
        <begin position="152"/>
        <end position="170"/>
    </location>
</feature>
<dbReference type="CDD" id="cd01949">
    <property type="entry name" value="GGDEF"/>
    <property type="match status" value="1"/>
</dbReference>
<gene>
    <name evidence="4" type="ORF">FYJ66_05165</name>
</gene>
<dbReference type="InterPro" id="IPR000160">
    <property type="entry name" value="GGDEF_dom"/>
</dbReference>
<organism evidence="4">
    <name type="scientific">Baileyella intestinalis</name>
    <dbReference type="NCBI Taxonomy" id="2606709"/>
    <lineage>
        <taxon>Bacteria</taxon>
        <taxon>Bacillati</taxon>
        <taxon>Bacillota</taxon>
        <taxon>Clostridia</taxon>
        <taxon>Peptostreptococcales</taxon>
        <taxon>Anaerovoracaceae</taxon>
        <taxon>Baileyella</taxon>
    </lineage>
</organism>
<dbReference type="PANTHER" id="PTHR33121:SF71">
    <property type="entry name" value="OXYGEN SENSOR PROTEIN DOSP"/>
    <property type="match status" value="1"/>
</dbReference>
<feature type="domain" description="EAL" evidence="2">
    <location>
        <begin position="584"/>
        <end position="836"/>
    </location>
</feature>
<dbReference type="InterPro" id="IPR029787">
    <property type="entry name" value="Nucleotide_cyclase"/>
</dbReference>
<dbReference type="SMART" id="SM00052">
    <property type="entry name" value="EAL"/>
    <property type="match status" value="1"/>
</dbReference>
<keyword evidence="1" id="KW-1133">Transmembrane helix</keyword>
<dbReference type="InterPro" id="IPR035919">
    <property type="entry name" value="EAL_sf"/>
</dbReference>
<evidence type="ECO:0000259" key="2">
    <source>
        <dbReference type="PROSITE" id="PS50883"/>
    </source>
</evidence>
<dbReference type="CDD" id="cd01948">
    <property type="entry name" value="EAL"/>
    <property type="match status" value="1"/>
</dbReference>
<dbReference type="RefSeq" id="WP_154572455.1">
    <property type="nucleotide sequence ID" value="NZ_VUNB01000004.1"/>
</dbReference>
<proteinExistence type="predicted"/>
<dbReference type="Pfam" id="PF00563">
    <property type="entry name" value="EAL"/>
    <property type="match status" value="1"/>
</dbReference>
<feature type="transmembrane region" description="Helical" evidence="1">
    <location>
        <begin position="126"/>
        <end position="146"/>
    </location>
</feature>
<keyword evidence="1" id="KW-0472">Membrane</keyword>
<dbReference type="SUPFAM" id="SSF141868">
    <property type="entry name" value="EAL domain-like"/>
    <property type="match status" value="1"/>
</dbReference>
<dbReference type="GO" id="GO:0071111">
    <property type="term" value="F:cyclic-guanylate-specific phosphodiesterase activity"/>
    <property type="evidence" value="ECO:0007669"/>
    <property type="project" value="InterPro"/>
</dbReference>
<name>A0A6A8M9W6_9FIRM</name>
<dbReference type="NCBIfam" id="TIGR00254">
    <property type="entry name" value="GGDEF"/>
    <property type="match status" value="2"/>
</dbReference>
<evidence type="ECO:0000256" key="1">
    <source>
        <dbReference type="SAM" id="Phobius"/>
    </source>
</evidence>
<reference evidence="4" key="1">
    <citation type="submission" date="2019-09" db="EMBL/GenBank/DDBJ databases">
        <title>In-depth cultivation of the pig gut microbiome towards novel bacterial diversity and tailored functional studies.</title>
        <authorList>
            <person name="Wylensek D."/>
            <person name="Hitch T.C.A."/>
            <person name="Clavel T."/>
        </authorList>
    </citation>
    <scope>NUCLEOTIDE SEQUENCE</scope>
    <source>
        <strain evidence="4">RF-744-FAT-WT-3</strain>
    </source>
</reference>
<feature type="transmembrane region" description="Helical" evidence="1">
    <location>
        <begin position="95"/>
        <end position="114"/>
    </location>
</feature>
<dbReference type="PROSITE" id="PS50883">
    <property type="entry name" value="EAL"/>
    <property type="match status" value="1"/>
</dbReference>
<dbReference type="Gene3D" id="3.20.20.450">
    <property type="entry name" value="EAL domain"/>
    <property type="match status" value="1"/>
</dbReference>
<dbReference type="Gene3D" id="3.30.70.270">
    <property type="match status" value="2"/>
</dbReference>
<dbReference type="Pfam" id="PF00990">
    <property type="entry name" value="GGDEF"/>
    <property type="match status" value="2"/>
</dbReference>
<dbReference type="InterPro" id="IPR001633">
    <property type="entry name" value="EAL_dom"/>
</dbReference>